<keyword evidence="7" id="KW-0460">Magnesium</keyword>
<comment type="cofactor">
    <cofactor evidence="7">
        <name>Mg(2+)</name>
        <dbReference type="ChEBI" id="CHEBI:18420"/>
    </cofactor>
</comment>
<feature type="transmembrane region" description="Helical" evidence="8">
    <location>
        <begin position="107"/>
        <end position="124"/>
    </location>
</feature>
<evidence type="ECO:0000256" key="5">
    <source>
        <dbReference type="ARBA" id="ARBA00022989"/>
    </source>
</evidence>
<feature type="binding site" evidence="7">
    <location>
        <position position="157"/>
    </location>
    <ligand>
        <name>Mg(2+)</name>
        <dbReference type="ChEBI" id="CHEBI:18420"/>
    </ligand>
</feature>
<evidence type="ECO:0000256" key="1">
    <source>
        <dbReference type="ARBA" id="ARBA00004651"/>
    </source>
</evidence>
<feature type="transmembrane region" description="Helical" evidence="8">
    <location>
        <begin position="320"/>
        <end position="338"/>
    </location>
</feature>
<keyword evidence="2" id="KW-1003">Cell membrane</keyword>
<dbReference type="AlphaFoldDB" id="A0A6M0JW50"/>
<proteinExistence type="predicted"/>
<feature type="transmembrane region" description="Helical" evidence="8">
    <location>
        <begin position="189"/>
        <end position="206"/>
    </location>
</feature>
<dbReference type="RefSeq" id="WP_164451365.1">
    <property type="nucleotide sequence ID" value="NZ_JAAIJQ010000010.1"/>
</dbReference>
<dbReference type="Proteomes" id="UP000483379">
    <property type="component" value="Unassembled WGS sequence"/>
</dbReference>
<feature type="transmembrane region" description="Helical" evidence="8">
    <location>
        <begin position="240"/>
        <end position="261"/>
    </location>
</feature>
<organism evidence="9 10">
    <name type="scientific">Thiorhodococcus minor</name>
    <dbReference type="NCBI Taxonomy" id="57489"/>
    <lineage>
        <taxon>Bacteria</taxon>
        <taxon>Pseudomonadati</taxon>
        <taxon>Pseudomonadota</taxon>
        <taxon>Gammaproteobacteria</taxon>
        <taxon>Chromatiales</taxon>
        <taxon>Chromatiaceae</taxon>
        <taxon>Thiorhodococcus</taxon>
    </lineage>
</organism>
<dbReference type="InterPro" id="IPR000715">
    <property type="entry name" value="Glycosyl_transferase_4"/>
</dbReference>
<protein>
    <submittedName>
        <fullName evidence="9">Glycosyltransferase family 4 protein</fullName>
    </submittedName>
</protein>
<evidence type="ECO:0000256" key="6">
    <source>
        <dbReference type="ARBA" id="ARBA00023136"/>
    </source>
</evidence>
<evidence type="ECO:0000256" key="3">
    <source>
        <dbReference type="ARBA" id="ARBA00022679"/>
    </source>
</evidence>
<evidence type="ECO:0000256" key="8">
    <source>
        <dbReference type="SAM" id="Phobius"/>
    </source>
</evidence>
<evidence type="ECO:0000256" key="7">
    <source>
        <dbReference type="PIRSR" id="PIRSR600715-1"/>
    </source>
</evidence>
<keyword evidence="4 8" id="KW-0812">Transmembrane</keyword>
<dbReference type="Pfam" id="PF00953">
    <property type="entry name" value="Glycos_transf_4"/>
    <property type="match status" value="1"/>
</dbReference>
<sequence length="351" mass="37557">MSANSLILFSPPIVALLLSLAATRWLAAHAGRVLGRLDYPNERSLHRRPVPRTGGLGVLLGLASAWLMIGLTGAGAEPLGWITLALALVGSVAFVDDLGHLPPWIRLLVHFAAAAVLVFGGLGLEHLELPGFTLGLPSVVSVGLTLLFAVWMTNLYNFMDGMDGFAGGMTVFGFGALAFLGWLDGELSYATAAFSVATAAAGFLAVNFPPARIFLGDIGSSTLGLLAAGFSLWGAELGLFPLWAAVLAFSPFIVDATWTLLARLVRRERVWEAHRSHHYQRLVLAGWSQRKTLLRGYLLMAAAASCAIASPQLIAQEQWMLLAAWAIIYGSIHYRVGLVERLAVSERTCTP</sequence>
<feature type="binding site" evidence="7">
    <location>
        <position position="217"/>
    </location>
    <ligand>
        <name>Mg(2+)</name>
        <dbReference type="ChEBI" id="CHEBI:18420"/>
    </ligand>
</feature>
<dbReference type="PANTHER" id="PTHR22926:SF3">
    <property type="entry name" value="UNDECAPRENYL-PHOSPHATE ALPHA-N-ACETYLGLUCOSAMINYL 1-PHOSPHATE TRANSFERASE"/>
    <property type="match status" value="1"/>
</dbReference>
<evidence type="ECO:0000256" key="2">
    <source>
        <dbReference type="ARBA" id="ARBA00022475"/>
    </source>
</evidence>
<dbReference type="GO" id="GO:0009103">
    <property type="term" value="P:lipopolysaccharide biosynthetic process"/>
    <property type="evidence" value="ECO:0007669"/>
    <property type="project" value="TreeGrafter"/>
</dbReference>
<feature type="transmembrane region" description="Helical" evidence="8">
    <location>
        <begin position="164"/>
        <end position="183"/>
    </location>
</feature>
<feature type="transmembrane region" description="Helical" evidence="8">
    <location>
        <begin position="6"/>
        <end position="27"/>
    </location>
</feature>
<keyword evidence="3 9" id="KW-0808">Transferase</keyword>
<keyword evidence="10" id="KW-1185">Reference proteome</keyword>
<keyword evidence="7" id="KW-0479">Metal-binding</keyword>
<feature type="transmembrane region" description="Helical" evidence="8">
    <location>
        <begin position="130"/>
        <end position="152"/>
    </location>
</feature>
<dbReference type="EMBL" id="JAAIJQ010000010">
    <property type="protein sequence ID" value="NEV61294.1"/>
    <property type="molecule type" value="Genomic_DNA"/>
</dbReference>
<gene>
    <name evidence="9" type="ORF">G3446_05145</name>
</gene>
<comment type="caution">
    <text evidence="9">The sequence shown here is derived from an EMBL/GenBank/DDBJ whole genome shotgun (WGS) entry which is preliminary data.</text>
</comment>
<comment type="subcellular location">
    <subcellularLocation>
        <location evidence="1">Cell membrane</location>
        <topology evidence="1">Multi-pass membrane protein</topology>
    </subcellularLocation>
</comment>
<keyword evidence="5 8" id="KW-1133">Transmembrane helix</keyword>
<feature type="transmembrane region" description="Helical" evidence="8">
    <location>
        <begin position="213"/>
        <end position="234"/>
    </location>
</feature>
<name>A0A6M0JW50_9GAMM</name>
<evidence type="ECO:0000256" key="4">
    <source>
        <dbReference type="ARBA" id="ARBA00022692"/>
    </source>
</evidence>
<accession>A0A6M0JW50</accession>
<dbReference type="CDD" id="cd06854">
    <property type="entry name" value="GT_WbpL_WbcO_like"/>
    <property type="match status" value="1"/>
</dbReference>
<feature type="transmembrane region" description="Helical" evidence="8">
    <location>
        <begin position="53"/>
        <end position="72"/>
    </location>
</feature>
<dbReference type="GO" id="GO:0071555">
    <property type="term" value="P:cell wall organization"/>
    <property type="evidence" value="ECO:0007669"/>
    <property type="project" value="TreeGrafter"/>
</dbReference>
<dbReference type="GO" id="GO:0016780">
    <property type="term" value="F:phosphotransferase activity, for other substituted phosphate groups"/>
    <property type="evidence" value="ECO:0007669"/>
    <property type="project" value="InterPro"/>
</dbReference>
<feature type="transmembrane region" description="Helical" evidence="8">
    <location>
        <begin position="78"/>
        <end position="95"/>
    </location>
</feature>
<dbReference type="GO" id="GO:0046872">
    <property type="term" value="F:metal ion binding"/>
    <property type="evidence" value="ECO:0007669"/>
    <property type="project" value="UniProtKB-KW"/>
</dbReference>
<dbReference type="GO" id="GO:0044038">
    <property type="term" value="P:cell wall macromolecule biosynthetic process"/>
    <property type="evidence" value="ECO:0007669"/>
    <property type="project" value="TreeGrafter"/>
</dbReference>
<evidence type="ECO:0000313" key="9">
    <source>
        <dbReference type="EMBL" id="NEV61294.1"/>
    </source>
</evidence>
<feature type="transmembrane region" description="Helical" evidence="8">
    <location>
        <begin position="297"/>
        <end position="314"/>
    </location>
</feature>
<dbReference type="GO" id="GO:0005886">
    <property type="term" value="C:plasma membrane"/>
    <property type="evidence" value="ECO:0007669"/>
    <property type="project" value="UniProtKB-SubCell"/>
</dbReference>
<dbReference type="PANTHER" id="PTHR22926">
    <property type="entry name" value="PHOSPHO-N-ACETYLMURAMOYL-PENTAPEPTIDE-TRANSFERASE"/>
    <property type="match status" value="1"/>
</dbReference>
<evidence type="ECO:0000313" key="10">
    <source>
        <dbReference type="Proteomes" id="UP000483379"/>
    </source>
</evidence>
<keyword evidence="6 8" id="KW-0472">Membrane</keyword>
<reference evidence="9 10" key="1">
    <citation type="submission" date="2020-02" db="EMBL/GenBank/DDBJ databases">
        <title>Genome sequences of Thiorhodococcus mannitoliphagus and Thiorhodococcus minor, purple sulfur photosynthetic bacteria in the gammaproteobacterial family, Chromatiaceae.</title>
        <authorList>
            <person name="Aviles F.A."/>
            <person name="Meyer T.E."/>
            <person name="Kyndt J.A."/>
        </authorList>
    </citation>
    <scope>NUCLEOTIDE SEQUENCE [LARGE SCALE GENOMIC DNA]</scope>
    <source>
        <strain evidence="9 10">DSM 11518</strain>
    </source>
</reference>